<sequence>MEPEVFNKVLGAEFLKGSGFKRKLSNVSHHVDLGQGPRISVDIALQRFLTCTKIYSEHSPVSLSERF</sequence>
<dbReference type="AlphaFoldDB" id="A0A6J7SIY4"/>
<organism evidence="1">
    <name type="scientific">freshwater metagenome</name>
    <dbReference type="NCBI Taxonomy" id="449393"/>
    <lineage>
        <taxon>unclassified sequences</taxon>
        <taxon>metagenomes</taxon>
        <taxon>ecological metagenomes</taxon>
    </lineage>
</organism>
<name>A0A6J7SIY4_9ZZZZ</name>
<dbReference type="EMBL" id="CAFBPW010000307">
    <property type="protein sequence ID" value="CAB5040946.1"/>
    <property type="molecule type" value="Genomic_DNA"/>
</dbReference>
<evidence type="ECO:0000313" key="1">
    <source>
        <dbReference type="EMBL" id="CAB5040946.1"/>
    </source>
</evidence>
<protein>
    <submittedName>
        <fullName evidence="1">Unannotated protein</fullName>
    </submittedName>
</protein>
<accession>A0A6J7SIY4</accession>
<gene>
    <name evidence="1" type="ORF">UFOPK4173_01897</name>
</gene>
<proteinExistence type="predicted"/>
<reference evidence="1" key="1">
    <citation type="submission" date="2020-05" db="EMBL/GenBank/DDBJ databases">
        <authorList>
            <person name="Chiriac C."/>
            <person name="Salcher M."/>
            <person name="Ghai R."/>
            <person name="Kavagutti S V."/>
        </authorList>
    </citation>
    <scope>NUCLEOTIDE SEQUENCE</scope>
</reference>